<name>A0A7J3SLJ0_9CREN</name>
<dbReference type="Pfam" id="PF22691">
    <property type="entry name" value="Thiolase_C_1"/>
    <property type="match status" value="1"/>
</dbReference>
<dbReference type="InterPro" id="IPR055140">
    <property type="entry name" value="Thiolase_C_2"/>
</dbReference>
<dbReference type="InterPro" id="IPR002155">
    <property type="entry name" value="Thiolase"/>
</dbReference>
<feature type="domain" description="Thiolase N-terminal" evidence="2">
    <location>
        <begin position="33"/>
        <end position="221"/>
    </location>
</feature>
<dbReference type="Pfam" id="PF00108">
    <property type="entry name" value="Thiolase_N"/>
    <property type="match status" value="1"/>
</dbReference>
<dbReference type="GO" id="GO:0008299">
    <property type="term" value="P:isoprenoid biosynthetic process"/>
    <property type="evidence" value="ECO:0007669"/>
    <property type="project" value="UniProtKB-KW"/>
</dbReference>
<dbReference type="InterPro" id="IPR016039">
    <property type="entry name" value="Thiolase-like"/>
</dbReference>
<accession>A0A7J3SLJ0</accession>
<organism evidence="4">
    <name type="scientific">Fervidicoccus fontis</name>
    <dbReference type="NCBI Taxonomy" id="683846"/>
    <lineage>
        <taxon>Archaea</taxon>
        <taxon>Thermoproteota</taxon>
        <taxon>Thermoprotei</taxon>
        <taxon>Fervidicoccales</taxon>
        <taxon>Fervidicoccaceae</taxon>
        <taxon>Fervidicoccus</taxon>
    </lineage>
</organism>
<evidence type="ECO:0000256" key="1">
    <source>
        <dbReference type="ARBA" id="ARBA00023229"/>
    </source>
</evidence>
<evidence type="ECO:0000313" key="4">
    <source>
        <dbReference type="EMBL" id="HGZ60125.1"/>
    </source>
</evidence>
<dbReference type="GO" id="GO:0016747">
    <property type="term" value="F:acyltransferase activity, transferring groups other than amino-acyl groups"/>
    <property type="evidence" value="ECO:0007669"/>
    <property type="project" value="InterPro"/>
</dbReference>
<reference evidence="4" key="1">
    <citation type="journal article" date="2020" name="mSystems">
        <title>Genome- and Community-Level Interaction Insights into Carbon Utilization and Element Cycling Functions of Hydrothermarchaeota in Hydrothermal Sediment.</title>
        <authorList>
            <person name="Zhou Z."/>
            <person name="Liu Y."/>
            <person name="Xu W."/>
            <person name="Pan J."/>
            <person name="Luo Z.H."/>
            <person name="Li M."/>
        </authorList>
    </citation>
    <scope>NUCLEOTIDE SEQUENCE [LARGE SCALE GENOMIC DNA]</scope>
    <source>
        <strain evidence="4">SpSt-885</strain>
    </source>
</reference>
<dbReference type="SUPFAM" id="SSF53901">
    <property type="entry name" value="Thiolase-like"/>
    <property type="match status" value="2"/>
</dbReference>
<gene>
    <name evidence="4" type="ORF">ENW83_02820</name>
</gene>
<keyword evidence="1" id="KW-0414">Isoprene biosynthesis</keyword>
<comment type="caution">
    <text evidence="4">The sequence shown here is derived from an EMBL/GenBank/DDBJ whole genome shotgun (WGS) entry which is preliminary data.</text>
</comment>
<dbReference type="PANTHER" id="PTHR42870">
    <property type="entry name" value="ACETYL-COA C-ACETYLTRANSFERASE"/>
    <property type="match status" value="1"/>
</dbReference>
<dbReference type="EMBL" id="DTLS01000078">
    <property type="protein sequence ID" value="HGZ60125.1"/>
    <property type="molecule type" value="Genomic_DNA"/>
</dbReference>
<dbReference type="PIRSF" id="PIRSF000429">
    <property type="entry name" value="Ac-CoA_Ac_transf"/>
    <property type="match status" value="1"/>
</dbReference>
<proteinExistence type="predicted"/>
<evidence type="ECO:0000259" key="2">
    <source>
        <dbReference type="Pfam" id="PF00108"/>
    </source>
</evidence>
<dbReference type="Gene3D" id="3.40.47.10">
    <property type="match status" value="1"/>
</dbReference>
<evidence type="ECO:0000259" key="3">
    <source>
        <dbReference type="Pfam" id="PF22691"/>
    </source>
</evidence>
<dbReference type="CDD" id="cd00829">
    <property type="entry name" value="SCP-x_thiolase"/>
    <property type="match status" value="1"/>
</dbReference>
<feature type="domain" description="Thiolase C-terminal" evidence="3">
    <location>
        <begin position="249"/>
        <end position="377"/>
    </location>
</feature>
<dbReference type="InterPro" id="IPR020616">
    <property type="entry name" value="Thiolase_N"/>
</dbReference>
<dbReference type="AlphaFoldDB" id="A0A7J3SLJ0"/>
<protein>
    <submittedName>
        <fullName evidence="4">Thiolase family protein</fullName>
    </submittedName>
</protein>
<dbReference type="PANTHER" id="PTHR42870:SF6">
    <property type="entry name" value="ACETYL-COA C-ACYLTRANSFERASE"/>
    <property type="match status" value="1"/>
</dbReference>
<sequence length="384" mass="41118">MRVFITGYGLSKISRWFGETLEDLAFKSVKDIENKGGELREIDALIIANSFGGILQSQNLLSSLIAEDIGFSGKLTMTVENGGASGASAILTASSLVKSELAKNVLVIGVEKMSDYIGSVFNHSISTFMNAEHEAFYGSTLASGFAILARSYLSKYKYSEEDLGAWPILMHENALDVPHAQLKFKITEEQVNSSDIVSSPLRVLHSPPVSDGSAAVIVSAEDSSIPKEKRLAEIKFGYLSSHLMELSLRENLEEFYALKCVKDALEKGSSIDIKKVDLIEISDDYTISAPIIIEGLGLSDKGSGLRSILDGRYRLGDKPSINVTGGTKSRGHPFGATGVYQVAEVTSLLSDGKVKGARVNGELGLVVSMGGIGTVLSGILLEKV</sequence>